<name>A0A0H5BE95_BLAVI</name>
<dbReference type="Pfam" id="PF03006">
    <property type="entry name" value="HlyIII"/>
    <property type="match status" value="1"/>
</dbReference>
<feature type="transmembrane region" description="Helical" evidence="6">
    <location>
        <begin position="20"/>
        <end position="42"/>
    </location>
</feature>
<keyword evidence="5" id="KW-0862">Zinc</keyword>
<dbReference type="PATRIC" id="fig|1079.6.peg.1869"/>
<feature type="transmembrane region" description="Helical" evidence="6">
    <location>
        <begin position="106"/>
        <end position="125"/>
    </location>
</feature>
<evidence type="ECO:0000256" key="5">
    <source>
        <dbReference type="PIRSR" id="PIRSR604254-1"/>
    </source>
</evidence>
<feature type="transmembrane region" description="Helical" evidence="6">
    <location>
        <begin position="83"/>
        <end position="100"/>
    </location>
</feature>
<proteinExistence type="predicted"/>
<dbReference type="InterPro" id="IPR004254">
    <property type="entry name" value="AdipoR/HlyIII-related"/>
</dbReference>
<dbReference type="EMBL" id="AP014854">
    <property type="protein sequence ID" value="BAS00533.1"/>
    <property type="molecule type" value="Genomic_DNA"/>
</dbReference>
<evidence type="ECO:0000313" key="9">
    <source>
        <dbReference type="Proteomes" id="UP000065734"/>
    </source>
</evidence>
<feature type="transmembrane region" description="Helical" evidence="6">
    <location>
        <begin position="162"/>
        <end position="183"/>
    </location>
</feature>
<protein>
    <submittedName>
        <fullName evidence="7">Predicted membrane protein hemolysin III homolog</fullName>
    </submittedName>
</protein>
<gene>
    <name evidence="8" type="primary">yqfA_1</name>
    <name evidence="7" type="ORF">BV133_2939</name>
    <name evidence="8" type="ORF">BVIRIDIS_12500</name>
</gene>
<dbReference type="PANTHER" id="PTHR20855">
    <property type="entry name" value="ADIPOR/PROGESTIN RECEPTOR-RELATED"/>
    <property type="match status" value="1"/>
</dbReference>
<keyword evidence="2 6" id="KW-0812">Transmembrane</keyword>
<accession>A0A0H5BE95</accession>
<evidence type="ECO:0000256" key="1">
    <source>
        <dbReference type="ARBA" id="ARBA00004141"/>
    </source>
</evidence>
<comment type="subcellular location">
    <subcellularLocation>
        <location evidence="1">Membrane</location>
        <topology evidence="1">Multi-pass membrane protein</topology>
    </subcellularLocation>
</comment>
<evidence type="ECO:0000313" key="8">
    <source>
        <dbReference type="EMBL" id="CUU42242.1"/>
    </source>
</evidence>
<feature type="transmembrane region" description="Helical" evidence="6">
    <location>
        <begin position="48"/>
        <end position="71"/>
    </location>
</feature>
<feature type="binding site" evidence="5">
    <location>
        <position position="194"/>
    </location>
    <ligand>
        <name>Zn(2+)</name>
        <dbReference type="ChEBI" id="CHEBI:29105"/>
    </ligand>
</feature>
<dbReference type="AlphaFoldDB" id="A0A0H5BE95"/>
<evidence type="ECO:0000256" key="3">
    <source>
        <dbReference type="ARBA" id="ARBA00022989"/>
    </source>
</evidence>
<dbReference type="Proteomes" id="UP000065734">
    <property type="component" value="Chromosome I"/>
</dbReference>
<evidence type="ECO:0000256" key="4">
    <source>
        <dbReference type="ARBA" id="ARBA00023136"/>
    </source>
</evidence>
<reference evidence="8" key="2">
    <citation type="submission" date="2015-11" db="EMBL/GenBank/DDBJ databases">
        <authorList>
            <person name="Zhang Y."/>
            <person name="Guo Z."/>
        </authorList>
    </citation>
    <scope>NUCLEOTIDE SEQUENCE</scope>
    <source>
        <strain evidence="8">1</strain>
    </source>
</reference>
<dbReference type="RefSeq" id="WP_055037339.1">
    <property type="nucleotide sequence ID" value="NZ_AP014854.2"/>
</dbReference>
<reference evidence="9" key="3">
    <citation type="journal article" date="2016" name="Genome Announc.">
        <title>Revised genome sequence of the purple photosynthetic bacterium Blastochloris viridis.</title>
        <authorList>
            <person name="Liu L.N."/>
            <person name="Faulkner M."/>
            <person name="Liu X."/>
            <person name="Huang F."/>
            <person name="Darby A.C."/>
            <person name="Hall N."/>
        </authorList>
    </citation>
    <scope>NUCLEOTIDE SEQUENCE [LARGE SCALE GENOMIC DNA]</scope>
    <source>
        <strain evidence="9">ATCC 19567 / DSM 133 / F</strain>
    </source>
</reference>
<feature type="transmembrane region" description="Helical" evidence="6">
    <location>
        <begin position="190"/>
        <end position="209"/>
    </location>
</feature>
<sequence>MRVPNRKPPTKAELIADGVVHGVGLTAGMVGTLVLLIVATAYGEARHVIAAAVYAFGLLAMLSCSAAYNLLRDHPRRGILRGLDHSAIYVMIAGSYTPFLTTLKDAWVVGLTGSMWVLAGIGILLKMALPNVNEAVSISFYLALGWMGIIAFWPLTETLGQTTLTLLAVGGVIYSVGVIFHVVEKIPFNNAIWHTFVLGAAVIHYIAVIRTVRAT</sequence>
<evidence type="ECO:0000256" key="6">
    <source>
        <dbReference type="SAM" id="Phobius"/>
    </source>
</evidence>
<reference evidence="7" key="1">
    <citation type="journal article" date="2015" name="Genome Announc.">
        <title>Complete Genome Sequence of the Bacteriochlorophyll b-Producing Photosynthetic Bacterium Blastochloris viridis.</title>
        <authorList>
            <person name="Tsukatani Y."/>
            <person name="Hirose Y."/>
            <person name="Harada J."/>
            <person name="Misawa N."/>
            <person name="Mori K."/>
            <person name="Inoue K."/>
            <person name="Tamiaki H."/>
        </authorList>
    </citation>
    <scope>NUCLEOTIDE SEQUENCE [LARGE SCALE GENOMIC DNA]</scope>
    <source>
        <strain evidence="7">DSM 133</strain>
    </source>
</reference>
<keyword evidence="3 6" id="KW-1133">Transmembrane helix</keyword>
<dbReference type="PANTHER" id="PTHR20855:SF3">
    <property type="entry name" value="LD03007P"/>
    <property type="match status" value="1"/>
</dbReference>
<evidence type="ECO:0000313" key="7">
    <source>
        <dbReference type="EMBL" id="BAS00533.1"/>
    </source>
</evidence>
<keyword evidence="9" id="KW-1185">Reference proteome</keyword>
<dbReference type="GO" id="GO:0046872">
    <property type="term" value="F:metal ion binding"/>
    <property type="evidence" value="ECO:0007669"/>
    <property type="project" value="UniProtKB-KW"/>
</dbReference>
<feature type="transmembrane region" description="Helical" evidence="6">
    <location>
        <begin position="137"/>
        <end position="156"/>
    </location>
</feature>
<dbReference type="EMBL" id="LN907867">
    <property type="protein sequence ID" value="CUU42242.1"/>
    <property type="molecule type" value="Genomic_DNA"/>
</dbReference>
<organism evidence="8 9">
    <name type="scientific">Blastochloris viridis</name>
    <name type="common">Rhodopseudomonas viridis</name>
    <dbReference type="NCBI Taxonomy" id="1079"/>
    <lineage>
        <taxon>Bacteria</taxon>
        <taxon>Pseudomonadati</taxon>
        <taxon>Pseudomonadota</taxon>
        <taxon>Alphaproteobacteria</taxon>
        <taxon>Hyphomicrobiales</taxon>
        <taxon>Blastochloridaceae</taxon>
        <taxon>Blastochloris</taxon>
    </lineage>
</organism>
<evidence type="ECO:0000256" key="2">
    <source>
        <dbReference type="ARBA" id="ARBA00022692"/>
    </source>
</evidence>
<keyword evidence="4 6" id="KW-0472">Membrane</keyword>
<dbReference type="STRING" id="1079.BVIR_1805"/>
<dbReference type="GO" id="GO:0016020">
    <property type="term" value="C:membrane"/>
    <property type="evidence" value="ECO:0007669"/>
    <property type="project" value="UniProtKB-SubCell"/>
</dbReference>
<keyword evidence="5" id="KW-0479">Metal-binding</keyword>
<dbReference type="KEGG" id="bvr:BVIR_1805"/>
<dbReference type="OrthoDB" id="9813689at2"/>